<reference evidence="1" key="1">
    <citation type="submission" date="2019-06" db="EMBL/GenBank/DDBJ databases">
        <authorList>
            <person name="Le Quere A."/>
            <person name="Colella S."/>
        </authorList>
    </citation>
    <scope>NUCLEOTIDE SEQUENCE</scope>
    <source>
        <strain evidence="1">EmedicaeMD41</strain>
    </source>
</reference>
<dbReference type="AlphaFoldDB" id="A0A508WWS9"/>
<evidence type="ECO:0000313" key="1">
    <source>
        <dbReference type="EMBL" id="VTZ61903.1"/>
    </source>
</evidence>
<name>A0A508WWS9_9HYPH</name>
<protein>
    <submittedName>
        <fullName evidence="1">Uncharacterized protein</fullName>
    </submittedName>
</protein>
<dbReference type="PROSITE" id="PS51257">
    <property type="entry name" value="PROKAR_LIPOPROTEIN"/>
    <property type="match status" value="1"/>
</dbReference>
<dbReference type="EMBL" id="CABFNB010000097">
    <property type="protein sequence ID" value="VTZ61903.1"/>
    <property type="molecule type" value="Genomic_DNA"/>
</dbReference>
<proteinExistence type="predicted"/>
<sequence>MLVVNCKNHVSLSWKKANYNFRSYSNYNSVLSC</sequence>
<gene>
    <name evidence="1" type="ORF">EMEDMD4_310152</name>
</gene>
<dbReference type="Proteomes" id="UP000507954">
    <property type="component" value="Unassembled WGS sequence"/>
</dbReference>
<accession>A0A508WWS9</accession>
<organism evidence="1">
    <name type="scientific">Sinorhizobium medicae</name>
    <dbReference type="NCBI Taxonomy" id="110321"/>
    <lineage>
        <taxon>Bacteria</taxon>
        <taxon>Pseudomonadati</taxon>
        <taxon>Pseudomonadota</taxon>
        <taxon>Alphaproteobacteria</taxon>
        <taxon>Hyphomicrobiales</taxon>
        <taxon>Rhizobiaceae</taxon>
        <taxon>Sinorhizobium/Ensifer group</taxon>
        <taxon>Sinorhizobium</taxon>
    </lineage>
</organism>